<dbReference type="OrthoDB" id="115435at2759"/>
<evidence type="ECO:0008006" key="3">
    <source>
        <dbReference type="Google" id="ProtNLM"/>
    </source>
</evidence>
<proteinExistence type="predicted"/>
<evidence type="ECO:0000313" key="1">
    <source>
        <dbReference type="EMBL" id="GBN20129.1"/>
    </source>
</evidence>
<comment type="caution">
    <text evidence="1">The sequence shown here is derived from an EMBL/GenBank/DDBJ whole genome shotgun (WGS) entry which is preliminary data.</text>
</comment>
<dbReference type="Proteomes" id="UP000499080">
    <property type="component" value="Unassembled WGS sequence"/>
</dbReference>
<evidence type="ECO:0000313" key="2">
    <source>
        <dbReference type="Proteomes" id="UP000499080"/>
    </source>
</evidence>
<name>A0A4Y2M050_ARAVE</name>
<sequence length="85" mass="9987">MCVFQKTMQKRDRNPKIARWALQLEEFECEVIHSPNQQMRHIDALSRNAVCIVTHSQSEITRKIETAKEADELLYFLKTLVKKGL</sequence>
<keyword evidence="2" id="KW-1185">Reference proteome</keyword>
<organism evidence="1 2">
    <name type="scientific">Araneus ventricosus</name>
    <name type="common">Orbweaver spider</name>
    <name type="synonym">Epeira ventricosa</name>
    <dbReference type="NCBI Taxonomy" id="182803"/>
    <lineage>
        <taxon>Eukaryota</taxon>
        <taxon>Metazoa</taxon>
        <taxon>Ecdysozoa</taxon>
        <taxon>Arthropoda</taxon>
        <taxon>Chelicerata</taxon>
        <taxon>Arachnida</taxon>
        <taxon>Araneae</taxon>
        <taxon>Araneomorphae</taxon>
        <taxon>Entelegynae</taxon>
        <taxon>Araneoidea</taxon>
        <taxon>Araneidae</taxon>
        <taxon>Araneus</taxon>
    </lineage>
</organism>
<protein>
    <recommendedName>
        <fullName evidence="3">Reverse transcriptase RNase H-like domain-containing protein</fullName>
    </recommendedName>
</protein>
<dbReference type="AlphaFoldDB" id="A0A4Y2M050"/>
<accession>A0A4Y2M050</accession>
<dbReference type="EMBL" id="BGPR01006572">
    <property type="protein sequence ID" value="GBN20129.1"/>
    <property type="molecule type" value="Genomic_DNA"/>
</dbReference>
<gene>
    <name evidence="1" type="ORF">AVEN_46024_1</name>
</gene>
<reference evidence="1 2" key="1">
    <citation type="journal article" date="2019" name="Sci. Rep.">
        <title>Orb-weaving spider Araneus ventricosus genome elucidates the spidroin gene catalogue.</title>
        <authorList>
            <person name="Kono N."/>
            <person name="Nakamura H."/>
            <person name="Ohtoshi R."/>
            <person name="Moran D.A.P."/>
            <person name="Shinohara A."/>
            <person name="Yoshida Y."/>
            <person name="Fujiwara M."/>
            <person name="Mori M."/>
            <person name="Tomita M."/>
            <person name="Arakawa K."/>
        </authorList>
    </citation>
    <scope>NUCLEOTIDE SEQUENCE [LARGE SCALE GENOMIC DNA]</scope>
</reference>